<feature type="region of interest" description="Disordered" evidence="9">
    <location>
        <begin position="223"/>
        <end position="257"/>
    </location>
</feature>
<keyword evidence="8" id="KW-0325">Glycoprotein</keyword>
<name>A0AAV7HTI1_DENCH</name>
<evidence type="ECO:0000256" key="2">
    <source>
        <dbReference type="ARBA" id="ARBA00022614"/>
    </source>
</evidence>
<keyword evidence="2" id="KW-0433">Leucine-rich repeat</keyword>
<feature type="transmembrane region" description="Helical" evidence="10">
    <location>
        <begin position="6"/>
        <end position="26"/>
    </location>
</feature>
<evidence type="ECO:0000256" key="5">
    <source>
        <dbReference type="ARBA" id="ARBA00022737"/>
    </source>
</evidence>
<dbReference type="InterPro" id="IPR032675">
    <property type="entry name" value="LRR_dom_sf"/>
</dbReference>
<reference evidence="12 13" key="1">
    <citation type="journal article" date="2021" name="Hortic Res">
        <title>Chromosome-scale assembly of the Dendrobium chrysotoxum genome enhances the understanding of orchid evolution.</title>
        <authorList>
            <person name="Zhang Y."/>
            <person name="Zhang G.Q."/>
            <person name="Zhang D."/>
            <person name="Liu X.D."/>
            <person name="Xu X.Y."/>
            <person name="Sun W.H."/>
            <person name="Yu X."/>
            <person name="Zhu X."/>
            <person name="Wang Z.W."/>
            <person name="Zhao X."/>
            <person name="Zhong W.Y."/>
            <person name="Chen H."/>
            <person name="Yin W.L."/>
            <person name="Huang T."/>
            <person name="Niu S.C."/>
            <person name="Liu Z.J."/>
        </authorList>
    </citation>
    <scope>NUCLEOTIDE SEQUENCE [LARGE SCALE GENOMIC DNA]</scope>
    <source>
        <strain evidence="12">Lindl</strain>
    </source>
</reference>
<evidence type="ECO:0000256" key="3">
    <source>
        <dbReference type="ARBA" id="ARBA00022692"/>
    </source>
</evidence>
<keyword evidence="4" id="KW-0732">Signal</keyword>
<protein>
    <recommendedName>
        <fullName evidence="11">Leucine-rich repeat-containing N-terminal plant-type domain-containing protein</fullName>
    </recommendedName>
</protein>
<evidence type="ECO:0000256" key="9">
    <source>
        <dbReference type="SAM" id="MobiDB-lite"/>
    </source>
</evidence>
<evidence type="ECO:0000313" key="12">
    <source>
        <dbReference type="EMBL" id="KAH0470912.1"/>
    </source>
</evidence>
<dbReference type="Pfam" id="PF08263">
    <property type="entry name" value="LRRNT_2"/>
    <property type="match status" value="1"/>
</dbReference>
<evidence type="ECO:0000256" key="10">
    <source>
        <dbReference type="SAM" id="Phobius"/>
    </source>
</evidence>
<dbReference type="GO" id="GO:0016020">
    <property type="term" value="C:membrane"/>
    <property type="evidence" value="ECO:0007669"/>
    <property type="project" value="UniProtKB-SubCell"/>
</dbReference>
<sequence>MELFHINYVVFFQLLLPSFCLVFEFFSINCNAFGQCLQIESSALLQLKRGFTYSDLDTWKLSTNCCIWEGVTCDESSGRVIGLDLSNRFIAGMIDPSFFNLTSLRTLNFSNNQFHGISIPNYAWDRLANLSSLDLSYAGFAGKIPVGIFHLTKLTFLDLSSPYDEFGGLSLTSKPIFLRNMSSLRDLYLENIDLSPYQNEWCGALANFTPALEMLKMVESKQEEKRMKQEVNEENEEKEESSLATRLLLDHRWTSTQ</sequence>
<dbReference type="InterPro" id="IPR046956">
    <property type="entry name" value="RLP23-like"/>
</dbReference>
<gene>
    <name evidence="12" type="ORF">IEQ34_000635</name>
</gene>
<dbReference type="Pfam" id="PF00560">
    <property type="entry name" value="LRR_1"/>
    <property type="match status" value="1"/>
</dbReference>
<feature type="domain" description="Leucine-rich repeat-containing N-terminal plant-type" evidence="11">
    <location>
        <begin position="41"/>
        <end position="74"/>
    </location>
</feature>
<keyword evidence="13" id="KW-1185">Reference proteome</keyword>
<comment type="caution">
    <text evidence="12">The sequence shown here is derived from an EMBL/GenBank/DDBJ whole genome shotgun (WGS) entry which is preliminary data.</text>
</comment>
<proteinExistence type="predicted"/>
<accession>A0AAV7HTI1</accession>
<organism evidence="12 13">
    <name type="scientific">Dendrobium chrysotoxum</name>
    <name type="common">Orchid</name>
    <dbReference type="NCBI Taxonomy" id="161865"/>
    <lineage>
        <taxon>Eukaryota</taxon>
        <taxon>Viridiplantae</taxon>
        <taxon>Streptophyta</taxon>
        <taxon>Embryophyta</taxon>
        <taxon>Tracheophyta</taxon>
        <taxon>Spermatophyta</taxon>
        <taxon>Magnoliopsida</taxon>
        <taxon>Liliopsida</taxon>
        <taxon>Asparagales</taxon>
        <taxon>Orchidaceae</taxon>
        <taxon>Epidendroideae</taxon>
        <taxon>Malaxideae</taxon>
        <taxon>Dendrobiinae</taxon>
        <taxon>Dendrobium</taxon>
    </lineage>
</organism>
<evidence type="ECO:0000256" key="4">
    <source>
        <dbReference type="ARBA" id="ARBA00022729"/>
    </source>
</evidence>
<dbReference type="SUPFAM" id="SSF52058">
    <property type="entry name" value="L domain-like"/>
    <property type="match status" value="1"/>
</dbReference>
<evidence type="ECO:0000256" key="8">
    <source>
        <dbReference type="ARBA" id="ARBA00023180"/>
    </source>
</evidence>
<dbReference type="PANTHER" id="PTHR48061">
    <property type="entry name" value="LEUCINE-RICH REPEAT RECEPTOR PROTEIN KINASE EMS1-LIKE-RELATED"/>
    <property type="match status" value="1"/>
</dbReference>
<comment type="subcellular location">
    <subcellularLocation>
        <location evidence="1">Membrane</location>
        <topology evidence="1">Single-pass type I membrane protein</topology>
    </subcellularLocation>
</comment>
<keyword evidence="6 10" id="KW-1133">Transmembrane helix</keyword>
<evidence type="ECO:0000259" key="11">
    <source>
        <dbReference type="Pfam" id="PF08263"/>
    </source>
</evidence>
<dbReference type="PANTHER" id="PTHR48061:SF2">
    <property type="entry name" value="RECEPTOR LIKE PROTEIN 30-LIKE"/>
    <property type="match status" value="1"/>
</dbReference>
<dbReference type="Gene3D" id="3.80.10.10">
    <property type="entry name" value="Ribonuclease Inhibitor"/>
    <property type="match status" value="1"/>
</dbReference>
<dbReference type="EMBL" id="JAGFBR010000001">
    <property type="protein sequence ID" value="KAH0470912.1"/>
    <property type="molecule type" value="Genomic_DNA"/>
</dbReference>
<keyword evidence="5" id="KW-0677">Repeat</keyword>
<dbReference type="InterPro" id="IPR001611">
    <property type="entry name" value="Leu-rich_rpt"/>
</dbReference>
<evidence type="ECO:0000313" key="13">
    <source>
        <dbReference type="Proteomes" id="UP000775213"/>
    </source>
</evidence>
<evidence type="ECO:0000256" key="6">
    <source>
        <dbReference type="ARBA" id="ARBA00022989"/>
    </source>
</evidence>
<dbReference type="Proteomes" id="UP000775213">
    <property type="component" value="Unassembled WGS sequence"/>
</dbReference>
<keyword evidence="7 10" id="KW-0472">Membrane</keyword>
<dbReference type="InterPro" id="IPR013210">
    <property type="entry name" value="LRR_N_plant-typ"/>
</dbReference>
<evidence type="ECO:0000256" key="7">
    <source>
        <dbReference type="ARBA" id="ARBA00023136"/>
    </source>
</evidence>
<evidence type="ECO:0000256" key="1">
    <source>
        <dbReference type="ARBA" id="ARBA00004479"/>
    </source>
</evidence>
<feature type="compositionally biased region" description="Basic and acidic residues" evidence="9">
    <location>
        <begin position="248"/>
        <end position="257"/>
    </location>
</feature>
<keyword evidence="3 10" id="KW-0812">Transmembrane</keyword>
<dbReference type="AlphaFoldDB" id="A0AAV7HTI1"/>